<keyword evidence="4" id="KW-0067">ATP-binding</keyword>
<dbReference type="OrthoDB" id="9765517at2"/>
<dbReference type="RefSeq" id="WP_090749313.1">
    <property type="nucleotide sequence ID" value="NZ_CZQA01000009.1"/>
</dbReference>
<keyword evidence="5" id="KW-0460">Magnesium</keyword>
<dbReference type="AlphaFoldDB" id="A0A0S4LGY8"/>
<dbReference type="Gene3D" id="3.30.1490.330">
    <property type="match status" value="1"/>
</dbReference>
<dbReference type="EMBL" id="CZQA01000009">
    <property type="protein sequence ID" value="CUS36773.1"/>
    <property type="molecule type" value="Genomic_DNA"/>
</dbReference>
<dbReference type="SUPFAM" id="SSF56059">
    <property type="entry name" value="Glutathione synthetase ATP-binding domain-like"/>
    <property type="match status" value="1"/>
</dbReference>
<dbReference type="Pfam" id="PF03738">
    <property type="entry name" value="GSP_synth"/>
    <property type="match status" value="1"/>
</dbReference>
<keyword evidence="2" id="KW-0479">Metal-binding</keyword>
<keyword evidence="8" id="KW-1185">Reference proteome</keyword>
<keyword evidence="1 7" id="KW-0436">Ligase</keyword>
<organism evidence="7 8">
    <name type="scientific">Candidatus Nitrospira nitrosa</name>
    <dbReference type="NCBI Taxonomy" id="1742972"/>
    <lineage>
        <taxon>Bacteria</taxon>
        <taxon>Pseudomonadati</taxon>
        <taxon>Nitrospirota</taxon>
        <taxon>Nitrospiria</taxon>
        <taxon>Nitrospirales</taxon>
        <taxon>Nitrospiraceae</taxon>
        <taxon>Nitrospira</taxon>
    </lineage>
</organism>
<sequence length="387" mass="44517">MHRRAMQPRADWPAQLDRVGVTYHSLDGGYWREDVAYEFSEAQVDCLESATASLHQLCLEAVETIIREDRFADLCIPEPWRPRIIDSYERQEPSLYGRFDFWYDGIGSPKLLEYNADTPTSLLEAAVGQWEWRRETCPEADQFNSLHERLIGQWRVIRRRASTDLLHLVCLDGSDEDRQTVTYLADTANQAGWRVQTLPIERIGWEPGCRRFVDHRNEPISTLFKLYPWEWMCQDAFAAELPRSSMLVLEPAWKQVLSHKGLLALLWEWYPDHPNLLPAFFSGPGNCVAYVRKPFWSREGANISIVNGDQVLTTAGPYDAQLSVYQEYRPLPVFEGWHPVIGSWVVGDEPAGVGIREDRGLIHGNHSRFVPHYVVKGLPDIRISIGL</sequence>
<evidence type="ECO:0000259" key="6">
    <source>
        <dbReference type="Pfam" id="PF03738"/>
    </source>
</evidence>
<evidence type="ECO:0000256" key="2">
    <source>
        <dbReference type="ARBA" id="ARBA00022723"/>
    </source>
</evidence>
<dbReference type="SUPFAM" id="SSF52440">
    <property type="entry name" value="PreATP-grasp domain"/>
    <property type="match status" value="1"/>
</dbReference>
<evidence type="ECO:0000313" key="8">
    <source>
        <dbReference type="Proteomes" id="UP000199032"/>
    </source>
</evidence>
<dbReference type="GO" id="GO:0046872">
    <property type="term" value="F:metal ion binding"/>
    <property type="evidence" value="ECO:0007669"/>
    <property type="project" value="UniProtKB-KW"/>
</dbReference>
<proteinExistence type="predicted"/>
<evidence type="ECO:0000256" key="5">
    <source>
        <dbReference type="ARBA" id="ARBA00022842"/>
    </source>
</evidence>
<dbReference type="GO" id="GO:0005524">
    <property type="term" value="F:ATP binding"/>
    <property type="evidence" value="ECO:0007669"/>
    <property type="project" value="UniProtKB-KW"/>
</dbReference>
<dbReference type="InterPro" id="IPR016185">
    <property type="entry name" value="PreATP-grasp_dom_sf"/>
</dbReference>
<evidence type="ECO:0000256" key="1">
    <source>
        <dbReference type="ARBA" id="ARBA00022598"/>
    </source>
</evidence>
<evidence type="ECO:0000256" key="4">
    <source>
        <dbReference type="ARBA" id="ARBA00022840"/>
    </source>
</evidence>
<dbReference type="GO" id="GO:0016874">
    <property type="term" value="F:ligase activity"/>
    <property type="evidence" value="ECO:0007669"/>
    <property type="project" value="UniProtKB-KW"/>
</dbReference>
<dbReference type="EC" id="6.3.1.-" evidence="7"/>
<evidence type="ECO:0000313" key="7">
    <source>
        <dbReference type="EMBL" id="CUS36773.1"/>
    </source>
</evidence>
<evidence type="ECO:0000256" key="3">
    <source>
        <dbReference type="ARBA" id="ARBA00022741"/>
    </source>
</evidence>
<keyword evidence="3" id="KW-0547">Nucleotide-binding</keyword>
<name>A0A0S4LGY8_9BACT</name>
<protein>
    <submittedName>
        <fullName evidence="7">Putative acid--amine ligase YgiC</fullName>
        <ecNumber evidence="7">6.3.1.-</ecNumber>
    </submittedName>
</protein>
<dbReference type="STRING" id="1742972.COMA1_30238"/>
<reference evidence="7 8" key="1">
    <citation type="submission" date="2015-10" db="EMBL/GenBank/DDBJ databases">
        <authorList>
            <person name="Gilbert D.G."/>
        </authorList>
    </citation>
    <scope>NUCLEOTIDE SEQUENCE [LARGE SCALE GENOMIC DNA]</scope>
    <source>
        <strain evidence="7">COMA1</strain>
    </source>
</reference>
<dbReference type="Proteomes" id="UP000199032">
    <property type="component" value="Unassembled WGS sequence"/>
</dbReference>
<gene>
    <name evidence="7" type="primary">ygiC</name>
    <name evidence="7" type="ORF">COMA1_30238</name>
</gene>
<accession>A0A0S4LGY8</accession>
<feature type="domain" description="Glutathionylspermidine synthase pre-ATP-grasp-like" evidence="6">
    <location>
        <begin position="12"/>
        <end position="374"/>
    </location>
</feature>
<dbReference type="InterPro" id="IPR005494">
    <property type="entry name" value="GSPS_pre-ATP-grasp-like_dom"/>
</dbReference>